<dbReference type="AlphaFoldDB" id="W9SG05"/>
<evidence type="ECO:0000313" key="1">
    <source>
        <dbReference type="EMBL" id="EXC30893.1"/>
    </source>
</evidence>
<protein>
    <submittedName>
        <fullName evidence="1">Uncharacterized protein</fullName>
    </submittedName>
</protein>
<gene>
    <name evidence="1" type="ORF">L484_028072</name>
</gene>
<sequence length="115" mass="13019">MEILAKTNSFSFPNFTPTPPRHWSRHSTSVAALLHSPTCLPSLPLPQLAQPIVATCPPLTSPKPLPLVRESRGNGRFSLRDFKSFQRHEPEPFLLTFSTVAKEPKEEMKELIRLF</sequence>
<dbReference type="EMBL" id="KE346217">
    <property type="protein sequence ID" value="EXC30893.1"/>
    <property type="molecule type" value="Genomic_DNA"/>
</dbReference>
<reference evidence="2" key="1">
    <citation type="submission" date="2013-01" db="EMBL/GenBank/DDBJ databases">
        <title>Draft Genome Sequence of a Mulberry Tree, Morus notabilis C.K. Schneid.</title>
        <authorList>
            <person name="He N."/>
            <person name="Zhao S."/>
        </authorList>
    </citation>
    <scope>NUCLEOTIDE SEQUENCE</scope>
</reference>
<proteinExistence type="predicted"/>
<keyword evidence="2" id="KW-1185">Reference proteome</keyword>
<dbReference type="Proteomes" id="UP000030645">
    <property type="component" value="Unassembled WGS sequence"/>
</dbReference>
<evidence type="ECO:0000313" key="2">
    <source>
        <dbReference type="Proteomes" id="UP000030645"/>
    </source>
</evidence>
<organism evidence="1 2">
    <name type="scientific">Morus notabilis</name>
    <dbReference type="NCBI Taxonomy" id="981085"/>
    <lineage>
        <taxon>Eukaryota</taxon>
        <taxon>Viridiplantae</taxon>
        <taxon>Streptophyta</taxon>
        <taxon>Embryophyta</taxon>
        <taxon>Tracheophyta</taxon>
        <taxon>Spermatophyta</taxon>
        <taxon>Magnoliopsida</taxon>
        <taxon>eudicotyledons</taxon>
        <taxon>Gunneridae</taxon>
        <taxon>Pentapetalae</taxon>
        <taxon>rosids</taxon>
        <taxon>fabids</taxon>
        <taxon>Rosales</taxon>
        <taxon>Moraceae</taxon>
        <taxon>Moreae</taxon>
        <taxon>Morus</taxon>
    </lineage>
</organism>
<accession>W9SG05</accession>
<name>W9SG05_9ROSA</name>